<keyword evidence="3" id="KW-1185">Reference proteome</keyword>
<accession>A0ABQ9WGQ5</accession>
<gene>
    <name evidence="2" type="ORF">P7K49_002215</name>
</gene>
<evidence type="ECO:0000313" key="3">
    <source>
        <dbReference type="Proteomes" id="UP001266305"/>
    </source>
</evidence>
<organism evidence="2 3">
    <name type="scientific">Saguinus oedipus</name>
    <name type="common">Cotton-top tamarin</name>
    <name type="synonym">Oedipomidas oedipus</name>
    <dbReference type="NCBI Taxonomy" id="9490"/>
    <lineage>
        <taxon>Eukaryota</taxon>
        <taxon>Metazoa</taxon>
        <taxon>Chordata</taxon>
        <taxon>Craniata</taxon>
        <taxon>Vertebrata</taxon>
        <taxon>Euteleostomi</taxon>
        <taxon>Mammalia</taxon>
        <taxon>Eutheria</taxon>
        <taxon>Euarchontoglires</taxon>
        <taxon>Primates</taxon>
        <taxon>Haplorrhini</taxon>
        <taxon>Platyrrhini</taxon>
        <taxon>Cebidae</taxon>
        <taxon>Callitrichinae</taxon>
        <taxon>Saguinus</taxon>
    </lineage>
</organism>
<protein>
    <submittedName>
        <fullName evidence="2">Uncharacterized protein</fullName>
    </submittedName>
</protein>
<reference evidence="2 3" key="1">
    <citation type="submission" date="2023-05" db="EMBL/GenBank/DDBJ databases">
        <title>B98-5 Cell Line De Novo Hybrid Assembly: An Optical Mapping Approach.</title>
        <authorList>
            <person name="Kananen K."/>
            <person name="Auerbach J.A."/>
            <person name="Kautto E."/>
            <person name="Blachly J.S."/>
        </authorList>
    </citation>
    <scope>NUCLEOTIDE SEQUENCE [LARGE SCALE GENOMIC DNA]</scope>
    <source>
        <strain evidence="2">B95-8</strain>
        <tissue evidence="2">Cell line</tissue>
    </source>
</reference>
<evidence type="ECO:0000313" key="2">
    <source>
        <dbReference type="EMBL" id="KAK2120829.1"/>
    </source>
</evidence>
<comment type="caution">
    <text evidence="2">The sequence shown here is derived from an EMBL/GenBank/DDBJ whole genome shotgun (WGS) entry which is preliminary data.</text>
</comment>
<dbReference type="EMBL" id="JASSZA010000001">
    <property type="protein sequence ID" value="KAK2120829.1"/>
    <property type="molecule type" value="Genomic_DNA"/>
</dbReference>
<proteinExistence type="predicted"/>
<feature type="region of interest" description="Disordered" evidence="1">
    <location>
        <begin position="17"/>
        <end position="46"/>
    </location>
</feature>
<dbReference type="Proteomes" id="UP001266305">
    <property type="component" value="Unassembled WGS sequence"/>
</dbReference>
<sequence length="202" mass="21131">MGPCQVGILLRTGQPAWTTGSQTLGGRGSVGPPWAPSGSGVESGEADGEYGRVCVNVESVMESVDVFVSVWSVLRLMESLDARVSQSLPILGPAPGMGPTMTSQPCPGGFHLPSEGRAQTEMPALDRNLLRKDRQAWTCRTSARETPGPAGPLSWVGWTPAEAHVVVWGGGVRVEVEEGGKACTAPLPVSHLPLEEAAARLP</sequence>
<name>A0ABQ9WGQ5_SAGOE</name>
<evidence type="ECO:0000256" key="1">
    <source>
        <dbReference type="SAM" id="MobiDB-lite"/>
    </source>
</evidence>